<dbReference type="InterPro" id="IPR050860">
    <property type="entry name" value="FeoB_GTPase"/>
</dbReference>
<dbReference type="BioCyc" id="HAUR316274:GHYA-2105-MONOMER"/>
<dbReference type="PANTHER" id="PTHR43185:SF1">
    <property type="entry name" value="FE(2+) TRANSPORTER FEOB"/>
    <property type="match status" value="1"/>
</dbReference>
<dbReference type="KEGG" id="hau:Haur_2077"/>
<keyword evidence="1" id="KW-0472">Membrane</keyword>
<dbReference type="SUPFAM" id="SSF52540">
    <property type="entry name" value="P-loop containing nucleoside triphosphate hydrolases"/>
    <property type="match status" value="1"/>
</dbReference>
<evidence type="ECO:0000256" key="1">
    <source>
        <dbReference type="SAM" id="Phobius"/>
    </source>
</evidence>
<feature type="transmembrane region" description="Helical" evidence="1">
    <location>
        <begin position="327"/>
        <end position="348"/>
    </location>
</feature>
<evidence type="ECO:0000259" key="2">
    <source>
        <dbReference type="Pfam" id="PF01926"/>
    </source>
</evidence>
<dbReference type="GO" id="GO:0015093">
    <property type="term" value="F:ferrous iron transmembrane transporter activity"/>
    <property type="evidence" value="ECO:0007669"/>
    <property type="project" value="TreeGrafter"/>
</dbReference>
<keyword evidence="1" id="KW-0812">Transmembrane</keyword>
<feature type="transmembrane region" description="Helical" evidence="1">
    <location>
        <begin position="188"/>
        <end position="210"/>
    </location>
</feature>
<dbReference type="eggNOG" id="COG1160">
    <property type="taxonomic scope" value="Bacteria"/>
</dbReference>
<protein>
    <submittedName>
        <fullName evidence="4">GTP-binding protein HSR1-related</fullName>
    </submittedName>
</protein>
<gene>
    <name evidence="4" type="ordered locus">Haur_2077</name>
</gene>
<name>A9AW67_HERA2</name>
<sequence length="543" mass="57956">MTTAAIVVIGKENVGKSLVIRALTGAPVTSMNMRGSTVACETYIGTQHTFIDTPGIHRATDLAQTAEVLAQVTASDAVLLVAQATHADDDLRDLLPLAAGKRGVVALTFWDKLPDRPQAMRMVERLRVATGMACIPLDARAIPAVDATRLVTALTNPPPLVPLPSGFRTGWRIDAPEQLLGHRHLGPALGLLLLLLPALLAVWCATRLAGLADPLIQQALGPVVTWGTTLPSLLGSTLTGRYGILTMGVLLVVWALPTILIYALLLAMYKTSGLLERITSAVHPLTRPIGLSGRDLVRVVMGFGCNVPAIINTRACSTCSRATCMSIIAFGSACSYQFSATLAVFAAAGRSQLIWPYLAYLTMTTLIYARLIAPPAARAAHNPLVLEQRVFLQWPQPQAVWAEVRSTLGQFARQAVPIFVLITLVASVLEWLGALAVAEQALTPLMSLFNLPAHTALAVVMGSIRKDGLVLFAEGGLAQQLSSIQLLTGVYLAGVLLPCFVTVLTIAREQSWRFAVRLVLRQAAAAAVFALLLAWVGHWMHGA</sequence>
<feature type="transmembrane region" description="Helical" evidence="1">
    <location>
        <begin position="518"/>
        <end position="540"/>
    </location>
</feature>
<feature type="domain" description="Nucleoside transporter/FeoB GTPase Gate" evidence="3">
    <location>
        <begin position="253"/>
        <end position="343"/>
    </location>
</feature>
<evidence type="ECO:0000259" key="3">
    <source>
        <dbReference type="Pfam" id="PF07670"/>
    </source>
</evidence>
<dbReference type="Pfam" id="PF07670">
    <property type="entry name" value="Gate"/>
    <property type="match status" value="1"/>
</dbReference>
<feature type="domain" description="G" evidence="2">
    <location>
        <begin position="6"/>
        <end position="95"/>
    </location>
</feature>
<keyword evidence="5" id="KW-1185">Reference proteome</keyword>
<dbReference type="HOGENOM" id="CLU_036606_1_0_0"/>
<dbReference type="EMBL" id="CP000875">
    <property type="protein sequence ID" value="ABX04717.1"/>
    <property type="molecule type" value="Genomic_DNA"/>
</dbReference>
<evidence type="ECO:0000313" key="4">
    <source>
        <dbReference type="EMBL" id="ABX04717.1"/>
    </source>
</evidence>
<dbReference type="STRING" id="316274.Haur_2077"/>
<dbReference type="InterPro" id="IPR006073">
    <property type="entry name" value="GTP-bd"/>
</dbReference>
<dbReference type="Pfam" id="PF01926">
    <property type="entry name" value="MMR_HSR1"/>
    <property type="match status" value="1"/>
</dbReference>
<organism evidence="4 5">
    <name type="scientific">Herpetosiphon aurantiacus (strain ATCC 23779 / DSM 785 / 114-95)</name>
    <dbReference type="NCBI Taxonomy" id="316274"/>
    <lineage>
        <taxon>Bacteria</taxon>
        <taxon>Bacillati</taxon>
        <taxon>Chloroflexota</taxon>
        <taxon>Chloroflexia</taxon>
        <taxon>Herpetosiphonales</taxon>
        <taxon>Herpetosiphonaceae</taxon>
        <taxon>Herpetosiphon</taxon>
    </lineage>
</organism>
<dbReference type="PANTHER" id="PTHR43185">
    <property type="entry name" value="FERROUS IRON TRANSPORT PROTEIN B"/>
    <property type="match status" value="1"/>
</dbReference>
<dbReference type="AlphaFoldDB" id="A9AW67"/>
<dbReference type="GO" id="GO:0005525">
    <property type="term" value="F:GTP binding"/>
    <property type="evidence" value="ECO:0007669"/>
    <property type="project" value="InterPro"/>
</dbReference>
<dbReference type="eggNOG" id="COG0370">
    <property type="taxonomic scope" value="Bacteria"/>
</dbReference>
<feature type="transmembrane region" description="Helical" evidence="1">
    <location>
        <begin position="415"/>
        <end position="438"/>
    </location>
</feature>
<feature type="transmembrane region" description="Helical" evidence="1">
    <location>
        <begin position="242"/>
        <end position="267"/>
    </location>
</feature>
<dbReference type="GO" id="GO:0005886">
    <property type="term" value="C:plasma membrane"/>
    <property type="evidence" value="ECO:0007669"/>
    <property type="project" value="TreeGrafter"/>
</dbReference>
<dbReference type="InParanoid" id="A9AW67"/>
<proteinExistence type="predicted"/>
<reference evidence="4 5" key="1">
    <citation type="journal article" date="2011" name="Stand. Genomic Sci.">
        <title>Complete genome sequence of the filamentous gliding predatory bacterium Herpetosiphon aurantiacus type strain (114-95(T)).</title>
        <authorList>
            <person name="Kiss H."/>
            <person name="Nett M."/>
            <person name="Domin N."/>
            <person name="Martin K."/>
            <person name="Maresca J.A."/>
            <person name="Copeland A."/>
            <person name="Lapidus A."/>
            <person name="Lucas S."/>
            <person name="Berry K.W."/>
            <person name="Glavina Del Rio T."/>
            <person name="Dalin E."/>
            <person name="Tice H."/>
            <person name="Pitluck S."/>
            <person name="Richardson P."/>
            <person name="Bruce D."/>
            <person name="Goodwin L."/>
            <person name="Han C."/>
            <person name="Detter J.C."/>
            <person name="Schmutz J."/>
            <person name="Brettin T."/>
            <person name="Land M."/>
            <person name="Hauser L."/>
            <person name="Kyrpides N.C."/>
            <person name="Ivanova N."/>
            <person name="Goker M."/>
            <person name="Woyke T."/>
            <person name="Klenk H.P."/>
            <person name="Bryant D.A."/>
        </authorList>
    </citation>
    <scope>NUCLEOTIDE SEQUENCE [LARGE SCALE GENOMIC DNA]</scope>
    <source>
        <strain evidence="5">ATCC 23779 / DSM 785 / 114-95</strain>
    </source>
</reference>
<feature type="transmembrane region" description="Helical" evidence="1">
    <location>
        <begin position="484"/>
        <end position="506"/>
    </location>
</feature>
<dbReference type="Proteomes" id="UP000000787">
    <property type="component" value="Chromosome"/>
</dbReference>
<feature type="transmembrane region" description="Helical" evidence="1">
    <location>
        <begin position="354"/>
        <end position="373"/>
    </location>
</feature>
<dbReference type="InterPro" id="IPR011642">
    <property type="entry name" value="Gate_dom"/>
</dbReference>
<dbReference type="InterPro" id="IPR027417">
    <property type="entry name" value="P-loop_NTPase"/>
</dbReference>
<accession>A9AW67</accession>
<dbReference type="Gene3D" id="3.40.50.300">
    <property type="entry name" value="P-loop containing nucleotide triphosphate hydrolases"/>
    <property type="match status" value="1"/>
</dbReference>
<keyword evidence="1" id="KW-1133">Transmembrane helix</keyword>
<evidence type="ECO:0000313" key="5">
    <source>
        <dbReference type="Proteomes" id="UP000000787"/>
    </source>
</evidence>